<gene>
    <name evidence="1" type="ORF">M513_11451</name>
</gene>
<dbReference type="EMBL" id="KL363318">
    <property type="protein sequence ID" value="KFD47660.1"/>
    <property type="molecule type" value="Genomic_DNA"/>
</dbReference>
<evidence type="ECO:0000313" key="1">
    <source>
        <dbReference type="EMBL" id="KFD47660.1"/>
    </source>
</evidence>
<accession>A0A085LRR4</accession>
<dbReference type="AlphaFoldDB" id="A0A085LRR4"/>
<proteinExistence type="predicted"/>
<keyword evidence="2" id="KW-1185">Reference proteome</keyword>
<name>A0A085LRR4_9BILA</name>
<protein>
    <submittedName>
        <fullName evidence="1">Uncharacterized protein</fullName>
    </submittedName>
</protein>
<sequence>MLLKARLRNGYTKLFFFKCFAVFTTPFHQATFININAKLSGLFWARHQREVCRSPARSLCLQAPPSDRLRQGPQLSALTLSCLALVTSSVRRWSERPTDRTRRRYNNEMGHHSAEERTTGFLKAAYALGKINKTVIYVKACEAVINR</sequence>
<dbReference type="Proteomes" id="UP000030764">
    <property type="component" value="Unassembled WGS sequence"/>
</dbReference>
<evidence type="ECO:0000313" key="2">
    <source>
        <dbReference type="Proteomes" id="UP000030764"/>
    </source>
</evidence>
<reference evidence="1 2" key="1">
    <citation type="journal article" date="2014" name="Nat. Genet.">
        <title>Genome and transcriptome of the porcine whipworm Trichuris suis.</title>
        <authorList>
            <person name="Jex A.R."/>
            <person name="Nejsum P."/>
            <person name="Schwarz E.M."/>
            <person name="Hu L."/>
            <person name="Young N.D."/>
            <person name="Hall R.S."/>
            <person name="Korhonen P.K."/>
            <person name="Liao S."/>
            <person name="Thamsborg S."/>
            <person name="Xia J."/>
            <person name="Xu P."/>
            <person name="Wang S."/>
            <person name="Scheerlinck J.P."/>
            <person name="Hofmann A."/>
            <person name="Sternberg P.W."/>
            <person name="Wang J."/>
            <person name="Gasser R.B."/>
        </authorList>
    </citation>
    <scope>NUCLEOTIDE SEQUENCE [LARGE SCALE GENOMIC DNA]</scope>
    <source>
        <strain evidence="1">DCEP-RM93M</strain>
    </source>
</reference>
<organism evidence="1 2">
    <name type="scientific">Trichuris suis</name>
    <name type="common">pig whipworm</name>
    <dbReference type="NCBI Taxonomy" id="68888"/>
    <lineage>
        <taxon>Eukaryota</taxon>
        <taxon>Metazoa</taxon>
        <taxon>Ecdysozoa</taxon>
        <taxon>Nematoda</taxon>
        <taxon>Enoplea</taxon>
        <taxon>Dorylaimia</taxon>
        <taxon>Trichinellida</taxon>
        <taxon>Trichuridae</taxon>
        <taxon>Trichuris</taxon>
    </lineage>
</organism>